<sequence>MKASGNQTKIHYKGTKTDEDFIVFVDSEEDLKKWKGDKSIPLAQVVGLFKVFVTHKHGAQGTYDEASVSQLENEFGTKVDDEVIKVILEKGEAQHGSVYAREVRIQERQHGYIECSLEEYLVFTWELTARLGMDGTGWDMKE</sequence>
<dbReference type="Gene3D" id="3.30.1250.10">
    <property type="entry name" value="Ribosome maturation protein SBDS, N-terminal domain"/>
    <property type="match status" value="1"/>
</dbReference>
<evidence type="ECO:0000313" key="3">
    <source>
        <dbReference type="Proteomes" id="UP000326757"/>
    </source>
</evidence>
<dbReference type="Pfam" id="PF01172">
    <property type="entry name" value="SBDS_N"/>
    <property type="match status" value="1"/>
</dbReference>
<feature type="domain" description="Ribosome maturation protein SDO1/SBDS N-terminal" evidence="1">
    <location>
        <begin position="6"/>
        <end position="96"/>
    </location>
</feature>
<dbReference type="PANTHER" id="PTHR10927">
    <property type="entry name" value="RIBOSOME MATURATION PROTEIN SBDS"/>
    <property type="match status" value="1"/>
</dbReference>
<dbReference type="SUPFAM" id="SSF89895">
    <property type="entry name" value="FYSH domain"/>
    <property type="match status" value="1"/>
</dbReference>
<name>A0A5N6KGC8_MONLA</name>
<comment type="caution">
    <text evidence="2">The sequence shown here is derived from an EMBL/GenBank/DDBJ whole genome shotgun (WGS) entry which is preliminary data.</text>
</comment>
<dbReference type="InterPro" id="IPR039100">
    <property type="entry name" value="Sdo1/SBDS-like"/>
</dbReference>
<evidence type="ECO:0000313" key="2">
    <source>
        <dbReference type="EMBL" id="KAB8302708.1"/>
    </source>
</evidence>
<dbReference type="PANTHER" id="PTHR10927:SF2">
    <property type="entry name" value="RESTRICTION OF TELOMERE CAPPING PROTEIN 3"/>
    <property type="match status" value="1"/>
</dbReference>
<protein>
    <recommendedName>
        <fullName evidence="1">Ribosome maturation protein SDO1/SBDS N-terminal domain-containing protein</fullName>
    </recommendedName>
</protein>
<dbReference type="Proteomes" id="UP000326757">
    <property type="component" value="Unassembled WGS sequence"/>
</dbReference>
<keyword evidence="3" id="KW-1185">Reference proteome</keyword>
<dbReference type="AlphaFoldDB" id="A0A5N6KGC8"/>
<evidence type="ECO:0000259" key="1">
    <source>
        <dbReference type="Pfam" id="PF01172"/>
    </source>
</evidence>
<gene>
    <name evidence="2" type="ORF">EYC80_006067</name>
</gene>
<dbReference type="InterPro" id="IPR019783">
    <property type="entry name" value="SDO1/SBDS_N"/>
</dbReference>
<dbReference type="EMBL" id="VIGI01000003">
    <property type="protein sequence ID" value="KAB8302708.1"/>
    <property type="molecule type" value="Genomic_DNA"/>
</dbReference>
<dbReference type="OrthoDB" id="2567806at2759"/>
<organism evidence="2 3">
    <name type="scientific">Monilinia laxa</name>
    <name type="common">Brown rot fungus</name>
    <name type="synonym">Sclerotinia laxa</name>
    <dbReference type="NCBI Taxonomy" id="61186"/>
    <lineage>
        <taxon>Eukaryota</taxon>
        <taxon>Fungi</taxon>
        <taxon>Dikarya</taxon>
        <taxon>Ascomycota</taxon>
        <taxon>Pezizomycotina</taxon>
        <taxon>Leotiomycetes</taxon>
        <taxon>Helotiales</taxon>
        <taxon>Sclerotiniaceae</taxon>
        <taxon>Monilinia</taxon>
    </lineage>
</organism>
<accession>A0A5N6KGC8</accession>
<reference evidence="2 3" key="1">
    <citation type="submission" date="2019-06" db="EMBL/GenBank/DDBJ databases">
        <title>Genome Sequence of the Brown Rot Fungal Pathogen Monilinia laxa.</title>
        <authorList>
            <person name="De Miccolis Angelini R.M."/>
            <person name="Landi L."/>
            <person name="Abate D."/>
            <person name="Pollastro S."/>
            <person name="Romanazzi G."/>
            <person name="Faretra F."/>
        </authorList>
    </citation>
    <scope>NUCLEOTIDE SEQUENCE [LARGE SCALE GENOMIC DNA]</scope>
    <source>
        <strain evidence="2 3">Mlax316</strain>
    </source>
</reference>
<dbReference type="InterPro" id="IPR036786">
    <property type="entry name" value="Ribosome_mat_SBDS_N_sf"/>
</dbReference>
<proteinExistence type="predicted"/>